<dbReference type="AlphaFoldDB" id="A0A4C2A4U8"/>
<dbReference type="EMBL" id="BGZK01002670">
    <property type="protein sequence ID" value="GBP95706.1"/>
    <property type="molecule type" value="Genomic_DNA"/>
</dbReference>
<proteinExistence type="predicted"/>
<organism evidence="2 3">
    <name type="scientific">Eumeta variegata</name>
    <name type="common">Bagworm moth</name>
    <name type="synonym">Eumeta japonica</name>
    <dbReference type="NCBI Taxonomy" id="151549"/>
    <lineage>
        <taxon>Eukaryota</taxon>
        <taxon>Metazoa</taxon>
        <taxon>Ecdysozoa</taxon>
        <taxon>Arthropoda</taxon>
        <taxon>Hexapoda</taxon>
        <taxon>Insecta</taxon>
        <taxon>Pterygota</taxon>
        <taxon>Neoptera</taxon>
        <taxon>Endopterygota</taxon>
        <taxon>Lepidoptera</taxon>
        <taxon>Glossata</taxon>
        <taxon>Ditrysia</taxon>
        <taxon>Tineoidea</taxon>
        <taxon>Psychidae</taxon>
        <taxon>Oiketicinae</taxon>
        <taxon>Eumeta</taxon>
    </lineage>
</organism>
<protein>
    <submittedName>
        <fullName evidence="2">Uncharacterized protein</fullName>
    </submittedName>
</protein>
<keyword evidence="3" id="KW-1185">Reference proteome</keyword>
<evidence type="ECO:0000313" key="3">
    <source>
        <dbReference type="Proteomes" id="UP000299102"/>
    </source>
</evidence>
<evidence type="ECO:0000256" key="1">
    <source>
        <dbReference type="SAM" id="MobiDB-lite"/>
    </source>
</evidence>
<evidence type="ECO:0000313" key="2">
    <source>
        <dbReference type="EMBL" id="GBP95706.1"/>
    </source>
</evidence>
<gene>
    <name evidence="2" type="ORF">EVAR_100813_1</name>
</gene>
<sequence>MIHTRAHGIYYIVAIETLDWRTPQAGVPIAFVRETNGIGAVDRFSGAQLGPSRIPCVPLTFPSMISISVTSTESDCGAGTISSGGGGRGTPAFSSSSGAEYSWDRASDGVPPAPAPPLAGYCIVIHREVKSLESRRDLMLYSDREIAYTAL</sequence>
<comment type="caution">
    <text evidence="2">The sequence shown here is derived from an EMBL/GenBank/DDBJ whole genome shotgun (WGS) entry which is preliminary data.</text>
</comment>
<feature type="region of interest" description="Disordered" evidence="1">
    <location>
        <begin position="77"/>
        <end position="96"/>
    </location>
</feature>
<name>A0A4C2A4U8_EUMVA</name>
<dbReference type="Proteomes" id="UP000299102">
    <property type="component" value="Unassembled WGS sequence"/>
</dbReference>
<accession>A0A4C2A4U8</accession>
<reference evidence="2 3" key="1">
    <citation type="journal article" date="2019" name="Commun. Biol.">
        <title>The bagworm genome reveals a unique fibroin gene that provides high tensile strength.</title>
        <authorList>
            <person name="Kono N."/>
            <person name="Nakamura H."/>
            <person name="Ohtoshi R."/>
            <person name="Tomita M."/>
            <person name="Numata K."/>
            <person name="Arakawa K."/>
        </authorList>
    </citation>
    <scope>NUCLEOTIDE SEQUENCE [LARGE SCALE GENOMIC DNA]</scope>
</reference>